<feature type="compositionally biased region" description="Basic residues" evidence="5">
    <location>
        <begin position="422"/>
        <end position="431"/>
    </location>
</feature>
<dbReference type="Pfam" id="PF05179">
    <property type="entry name" value="CDC73_C"/>
    <property type="match status" value="1"/>
</dbReference>
<proteinExistence type="inferred from homology"/>
<dbReference type="PANTHER" id="PTHR12466">
    <property type="entry name" value="CDC73 DOMAIN PROTEIN"/>
    <property type="match status" value="1"/>
</dbReference>
<evidence type="ECO:0000256" key="5">
    <source>
        <dbReference type="SAM" id="MobiDB-lite"/>
    </source>
</evidence>
<evidence type="ECO:0000313" key="7">
    <source>
        <dbReference type="EMBL" id="TPX10465.1"/>
    </source>
</evidence>
<evidence type="ECO:0000256" key="1">
    <source>
        <dbReference type="ARBA" id="ARBA00004123"/>
    </source>
</evidence>
<evidence type="ECO:0000259" key="6">
    <source>
        <dbReference type="Pfam" id="PF05179"/>
    </source>
</evidence>
<sequence>MAASAENDPLLLLRQSIAAGSSITPIASPESGAEVPLSKATHLQFSQPSRIAIPIDSQTRFVSSGSPVDLRSIYFAWLNREVAIPDYNASATKLNEELAGAAAVHKFAFVERLDLITWLEGASEESEYIKPLAGDKDAAGAGSGAAAATTAASKPTAATARSGRGTLDPRLAVVYNGERRMGDHNTVLRGTKPTDFSGIRKLAAPFMAKKASHPAAAIISSNPSLALNQKPSRRPDPIILLSPSASSLLRMSNIKSFLESGRYVPPDNSSTATMLHIQRTMRDIDPARPLRFILVEGPEQFKPEYWNRVVAVFTTGQTWQFKSYKWSQPQDLFRHALGVYVGWRGDPAPENVRAWGHGVLQTQVEKWRDPSQPGAETGRWRDREVMEAIWKAIEANMRSKGWKRDSGPTKESGEGEDDSERKRRNGVLRVD</sequence>
<keyword evidence="3" id="KW-0804">Transcription</keyword>
<dbReference type="STRING" id="1093900.A0A507AJH5"/>
<comment type="subcellular location">
    <subcellularLocation>
        <location evidence="1">Nucleus</location>
    </subcellularLocation>
</comment>
<organism evidence="7 8">
    <name type="scientific">Thyridium curvatum</name>
    <dbReference type="NCBI Taxonomy" id="1093900"/>
    <lineage>
        <taxon>Eukaryota</taxon>
        <taxon>Fungi</taxon>
        <taxon>Dikarya</taxon>
        <taxon>Ascomycota</taxon>
        <taxon>Pezizomycotina</taxon>
        <taxon>Sordariomycetes</taxon>
        <taxon>Sordariomycetidae</taxon>
        <taxon>Thyridiales</taxon>
        <taxon>Thyridiaceae</taxon>
        <taxon>Thyridium</taxon>
    </lineage>
</organism>
<dbReference type="GO" id="GO:0006368">
    <property type="term" value="P:transcription elongation by RNA polymerase II"/>
    <property type="evidence" value="ECO:0007669"/>
    <property type="project" value="InterPro"/>
</dbReference>
<dbReference type="GO" id="GO:0016593">
    <property type="term" value="C:Cdc73/Paf1 complex"/>
    <property type="evidence" value="ECO:0007669"/>
    <property type="project" value="InterPro"/>
</dbReference>
<dbReference type="GO" id="GO:0000993">
    <property type="term" value="F:RNA polymerase II complex binding"/>
    <property type="evidence" value="ECO:0007669"/>
    <property type="project" value="TreeGrafter"/>
</dbReference>
<feature type="domain" description="Cell division control protein 73 C-terminal" evidence="6">
    <location>
        <begin position="234"/>
        <end position="395"/>
    </location>
</feature>
<dbReference type="OrthoDB" id="2186602at2759"/>
<reference evidence="7 8" key="1">
    <citation type="submission" date="2019-06" db="EMBL/GenBank/DDBJ databases">
        <title>Draft genome sequence of the filamentous fungus Phialemoniopsis curvata isolated from diesel fuel.</title>
        <authorList>
            <person name="Varaljay V.A."/>
            <person name="Lyon W.J."/>
            <person name="Crouch A.L."/>
            <person name="Drake C.E."/>
            <person name="Hollomon J.M."/>
            <person name="Nadeau L.J."/>
            <person name="Nunn H.S."/>
            <person name="Stevenson B.S."/>
            <person name="Bojanowski C.L."/>
            <person name="Crookes-Goodson W.J."/>
        </authorList>
    </citation>
    <scope>NUCLEOTIDE SEQUENCE [LARGE SCALE GENOMIC DNA]</scope>
    <source>
        <strain evidence="7 8">D216</strain>
    </source>
</reference>
<dbReference type="Proteomes" id="UP000319257">
    <property type="component" value="Unassembled WGS sequence"/>
</dbReference>
<keyword evidence="8" id="KW-1185">Reference proteome</keyword>
<protein>
    <recommendedName>
        <fullName evidence="6">Cell division control protein 73 C-terminal domain-containing protein</fullName>
    </recommendedName>
</protein>
<dbReference type="InterPro" id="IPR038103">
    <property type="entry name" value="CDC73_C_sf"/>
</dbReference>
<name>A0A507AJH5_9PEZI</name>
<dbReference type="InterPro" id="IPR007852">
    <property type="entry name" value="Cdc73/Parafibromin"/>
</dbReference>
<keyword evidence="4" id="KW-0539">Nucleus</keyword>
<dbReference type="AlphaFoldDB" id="A0A507AJH5"/>
<dbReference type="EMBL" id="SKBQ01000057">
    <property type="protein sequence ID" value="TPX10465.1"/>
    <property type="molecule type" value="Genomic_DNA"/>
</dbReference>
<dbReference type="GeneID" id="41975962"/>
<feature type="region of interest" description="Disordered" evidence="5">
    <location>
        <begin position="399"/>
        <end position="431"/>
    </location>
</feature>
<dbReference type="InParanoid" id="A0A507AJH5"/>
<comment type="caution">
    <text evidence="7">The sequence shown here is derived from an EMBL/GenBank/DDBJ whole genome shotgun (WGS) entry which is preliminary data.</text>
</comment>
<dbReference type="GO" id="GO:0032968">
    <property type="term" value="P:positive regulation of transcription elongation by RNA polymerase II"/>
    <property type="evidence" value="ECO:0007669"/>
    <property type="project" value="TreeGrafter"/>
</dbReference>
<dbReference type="InterPro" id="IPR031336">
    <property type="entry name" value="CDC73_C"/>
</dbReference>
<gene>
    <name evidence="7" type="ORF">E0L32_008515</name>
</gene>
<feature type="compositionally biased region" description="Basic and acidic residues" evidence="5">
    <location>
        <begin position="402"/>
        <end position="413"/>
    </location>
</feature>
<dbReference type="RefSeq" id="XP_030992176.1">
    <property type="nucleotide sequence ID" value="XM_031143378.1"/>
</dbReference>
<comment type="similarity">
    <text evidence="2">Belongs to the CDC73 family.</text>
</comment>
<dbReference type="FunFam" id="3.40.50.11990:FF:000003">
    <property type="entry name" value="Pol II transcription elongation factor subunit Cdc73"/>
    <property type="match status" value="1"/>
</dbReference>
<accession>A0A507AJH5</accession>
<evidence type="ECO:0000256" key="4">
    <source>
        <dbReference type="ARBA" id="ARBA00023242"/>
    </source>
</evidence>
<evidence type="ECO:0000256" key="2">
    <source>
        <dbReference type="ARBA" id="ARBA00010427"/>
    </source>
</evidence>
<dbReference type="FunCoup" id="A0A507AJH5">
    <property type="interactions" value="203"/>
</dbReference>
<evidence type="ECO:0000256" key="3">
    <source>
        <dbReference type="ARBA" id="ARBA00023163"/>
    </source>
</evidence>
<dbReference type="Gene3D" id="3.40.50.11990">
    <property type="entry name" value="RNA polymerase II accessory factor, Cdc73 C-terminal domain"/>
    <property type="match status" value="1"/>
</dbReference>
<evidence type="ECO:0000313" key="8">
    <source>
        <dbReference type="Proteomes" id="UP000319257"/>
    </source>
</evidence>
<dbReference type="PANTHER" id="PTHR12466:SF8">
    <property type="entry name" value="PARAFIBROMIN"/>
    <property type="match status" value="1"/>
</dbReference>